<dbReference type="AlphaFoldDB" id="A0A0R0E3D2"/>
<dbReference type="KEGG" id="sacz:AOT14_17760"/>
<protein>
    <submittedName>
        <fullName evidence="1">Membrane protein</fullName>
    </submittedName>
</protein>
<dbReference type="Pfam" id="PF20554">
    <property type="entry name" value="DUF6766"/>
    <property type="match status" value="1"/>
</dbReference>
<organism evidence="1 2">
    <name type="scientific">Stenotrophomonas acidaminiphila</name>
    <dbReference type="NCBI Taxonomy" id="128780"/>
    <lineage>
        <taxon>Bacteria</taxon>
        <taxon>Pseudomonadati</taxon>
        <taxon>Pseudomonadota</taxon>
        <taxon>Gammaproteobacteria</taxon>
        <taxon>Lysobacterales</taxon>
        <taxon>Lysobacteraceae</taxon>
        <taxon>Stenotrophomonas</taxon>
    </lineage>
</organism>
<accession>A0A0R0E3D2</accession>
<gene>
    <name evidence="1" type="ORF">AOT14_17760</name>
</gene>
<keyword evidence="2" id="KW-1185">Reference proteome</keyword>
<dbReference type="PATRIC" id="fig|128780.6.peg.1777"/>
<dbReference type="OrthoDB" id="187863at2"/>
<proteinExistence type="predicted"/>
<dbReference type="RefSeq" id="WP_054665433.1">
    <property type="nucleotide sequence ID" value="NZ_CP043570.1"/>
</dbReference>
<evidence type="ECO:0000313" key="1">
    <source>
        <dbReference type="EMBL" id="ALJ28157.1"/>
    </source>
</evidence>
<dbReference type="InterPro" id="IPR046657">
    <property type="entry name" value="DUF6766"/>
</dbReference>
<evidence type="ECO:0000313" key="2">
    <source>
        <dbReference type="Proteomes" id="UP000061010"/>
    </source>
</evidence>
<sequence>MNKHSASFIHRNGLSLALLALFAVSLAGQIWTGLRTFNAELAQSGAAALTLGQYLHSGHFVSATFENWESEFLQMGMYVLLTVVLRQRGSAESRKLEPDAEVDEIEPGTPPWPVRRGGVWKVLYANSLSLAYLVLFALAFAGHCYGSWRHENQQRALEGQAGIGLDDHLGSARFWFESMQNWQSEFLAVLSIVLLSIYLRQKDSPESKPVEAPHSQTGT</sequence>
<dbReference type="EMBL" id="CP012900">
    <property type="protein sequence ID" value="ALJ28157.1"/>
    <property type="molecule type" value="Genomic_DNA"/>
</dbReference>
<dbReference type="Proteomes" id="UP000061010">
    <property type="component" value="Chromosome"/>
</dbReference>
<name>A0A0R0E3D2_9GAMM</name>
<reference evidence="1 2" key="1">
    <citation type="journal article" date="2015" name="Genome Announc.">
        <title>Complete Genome Sequencing of Stenotrophomonas acidaminiphila ZAC14D2_NAIMI4_2, a Multidrug-Resistant Strain Isolated from Sediments of a Polluted River in Mexico, Uncovers New Antibiotic Resistance Genes and a Novel Class-II Lasso Peptide Biosynthesis Gene Cluster.</title>
        <authorList>
            <person name="Vinuesa P."/>
            <person name="Ochoa-Sanchez L.E."/>
        </authorList>
    </citation>
    <scope>NUCLEOTIDE SEQUENCE [LARGE SCALE GENOMIC DNA]</scope>
    <source>
        <strain evidence="1 2">ZAC14D2_NAIMI4_2</strain>
    </source>
</reference>